<keyword evidence="4" id="KW-1185">Reference proteome</keyword>
<accession>A0AAV9TGM5</accession>
<evidence type="ECO:0000256" key="2">
    <source>
        <dbReference type="ARBA" id="ARBA00023002"/>
    </source>
</evidence>
<comment type="similarity">
    <text evidence="1">Belongs to the short-chain dehydrogenases/reductases (SDR) family.</text>
</comment>
<proteinExistence type="inferred from homology"/>
<comment type="caution">
    <text evidence="3">The sequence shown here is derived from an EMBL/GenBank/DDBJ whole genome shotgun (WGS) entry which is preliminary data.</text>
</comment>
<dbReference type="PANTHER" id="PTHR24321">
    <property type="entry name" value="DEHYDROGENASES, SHORT CHAIN"/>
    <property type="match status" value="1"/>
</dbReference>
<dbReference type="PANTHER" id="PTHR24321:SF8">
    <property type="entry name" value="ESTRADIOL 17-BETA-DEHYDROGENASE 8-RELATED"/>
    <property type="match status" value="1"/>
</dbReference>
<organism evidence="3 4">
    <name type="scientific">Colletotrichum tabaci</name>
    <dbReference type="NCBI Taxonomy" id="1209068"/>
    <lineage>
        <taxon>Eukaryota</taxon>
        <taxon>Fungi</taxon>
        <taxon>Dikarya</taxon>
        <taxon>Ascomycota</taxon>
        <taxon>Pezizomycotina</taxon>
        <taxon>Sordariomycetes</taxon>
        <taxon>Hypocreomycetidae</taxon>
        <taxon>Glomerellales</taxon>
        <taxon>Glomerellaceae</taxon>
        <taxon>Colletotrichum</taxon>
        <taxon>Colletotrichum destructivum species complex</taxon>
    </lineage>
</organism>
<evidence type="ECO:0000313" key="4">
    <source>
        <dbReference type="Proteomes" id="UP001327957"/>
    </source>
</evidence>
<dbReference type="AlphaFoldDB" id="A0AAV9TGM5"/>
<dbReference type="Pfam" id="PF13561">
    <property type="entry name" value="adh_short_C2"/>
    <property type="match status" value="1"/>
</dbReference>
<sequence length="117" mass="12066">MKGGGNIVNVGSITSSYASAGVAAYVACKRAGPGMVAAFEGAPRRNRVNSICPGCIDTEMMSKPFESPAGQFGLGADTVPCITKRIAEPWEFAASIACPLGDESEFVTKAAWFVDAG</sequence>
<gene>
    <name evidence="3" type="ORF">QIS74_05985</name>
</gene>
<protein>
    <submittedName>
        <fullName evidence="3">3-alpha-(Or 20-beta)-hydroxysteroid dehydrogenase</fullName>
    </submittedName>
</protein>
<name>A0AAV9TGM5_9PEZI</name>
<reference evidence="3 4" key="1">
    <citation type="submission" date="2023-04" db="EMBL/GenBank/DDBJ databases">
        <title>Colletotrichum tabacum stain YC1 causing leaf anthracnose on Nicotiana tabacum(L.) cv.</title>
        <authorList>
            <person name="Ji Z."/>
            <person name="Wang M."/>
            <person name="Zhang J."/>
            <person name="Wang N."/>
            <person name="Zhou Z."/>
        </authorList>
    </citation>
    <scope>NUCLEOTIDE SEQUENCE [LARGE SCALE GENOMIC DNA]</scope>
    <source>
        <strain evidence="3 4">YC1</strain>
    </source>
</reference>
<evidence type="ECO:0000313" key="3">
    <source>
        <dbReference type="EMBL" id="KAK6220483.1"/>
    </source>
</evidence>
<dbReference type="GO" id="GO:0016491">
    <property type="term" value="F:oxidoreductase activity"/>
    <property type="evidence" value="ECO:0007669"/>
    <property type="project" value="UniProtKB-KW"/>
</dbReference>
<dbReference type="EMBL" id="JASAOK010000030">
    <property type="protein sequence ID" value="KAK6220483.1"/>
    <property type="molecule type" value="Genomic_DNA"/>
</dbReference>
<dbReference type="CDD" id="cd05233">
    <property type="entry name" value="SDR_c"/>
    <property type="match status" value="1"/>
</dbReference>
<evidence type="ECO:0000256" key="1">
    <source>
        <dbReference type="ARBA" id="ARBA00006484"/>
    </source>
</evidence>
<dbReference type="SUPFAM" id="SSF51735">
    <property type="entry name" value="NAD(P)-binding Rossmann-fold domains"/>
    <property type="match status" value="1"/>
</dbReference>
<dbReference type="InterPro" id="IPR002347">
    <property type="entry name" value="SDR_fam"/>
</dbReference>
<dbReference type="InterPro" id="IPR036291">
    <property type="entry name" value="NAD(P)-bd_dom_sf"/>
</dbReference>
<dbReference type="Gene3D" id="3.40.50.720">
    <property type="entry name" value="NAD(P)-binding Rossmann-like Domain"/>
    <property type="match status" value="1"/>
</dbReference>
<keyword evidence="2" id="KW-0560">Oxidoreductase</keyword>
<dbReference type="Proteomes" id="UP001327957">
    <property type="component" value="Unassembled WGS sequence"/>
</dbReference>